<dbReference type="Proteomes" id="UP000324222">
    <property type="component" value="Unassembled WGS sequence"/>
</dbReference>
<evidence type="ECO:0000313" key="1">
    <source>
        <dbReference type="EMBL" id="MPC67267.1"/>
    </source>
</evidence>
<keyword evidence="2" id="KW-1185">Reference proteome</keyword>
<name>A0A5B7HD69_PORTR</name>
<gene>
    <name evidence="1" type="ORF">E2C01_061440</name>
</gene>
<dbReference type="EMBL" id="VSRR010025994">
    <property type="protein sequence ID" value="MPC67267.1"/>
    <property type="molecule type" value="Genomic_DNA"/>
</dbReference>
<reference evidence="1 2" key="1">
    <citation type="submission" date="2019-05" db="EMBL/GenBank/DDBJ databases">
        <title>Another draft genome of Portunus trituberculatus and its Hox gene families provides insights of decapod evolution.</title>
        <authorList>
            <person name="Jeong J.-H."/>
            <person name="Song I."/>
            <person name="Kim S."/>
            <person name="Choi T."/>
            <person name="Kim D."/>
            <person name="Ryu S."/>
            <person name="Kim W."/>
        </authorList>
    </citation>
    <scope>NUCLEOTIDE SEQUENCE [LARGE SCALE GENOMIC DNA]</scope>
    <source>
        <tissue evidence="1">Muscle</tissue>
    </source>
</reference>
<accession>A0A5B7HD69</accession>
<sequence>MELVIEKGSNWCAGMEWLLSFFGACRKALSEIIRRDISSRIARHFRFMRVRKSRYLEIHGLESKVSHFSRSIFCKSVSSTGFKGRPKY</sequence>
<evidence type="ECO:0000313" key="2">
    <source>
        <dbReference type="Proteomes" id="UP000324222"/>
    </source>
</evidence>
<comment type="caution">
    <text evidence="1">The sequence shown here is derived from an EMBL/GenBank/DDBJ whole genome shotgun (WGS) entry which is preliminary data.</text>
</comment>
<proteinExistence type="predicted"/>
<dbReference type="AlphaFoldDB" id="A0A5B7HD69"/>
<protein>
    <submittedName>
        <fullName evidence="1">Uncharacterized protein</fullName>
    </submittedName>
</protein>
<organism evidence="1 2">
    <name type="scientific">Portunus trituberculatus</name>
    <name type="common">Swimming crab</name>
    <name type="synonym">Neptunus trituberculatus</name>
    <dbReference type="NCBI Taxonomy" id="210409"/>
    <lineage>
        <taxon>Eukaryota</taxon>
        <taxon>Metazoa</taxon>
        <taxon>Ecdysozoa</taxon>
        <taxon>Arthropoda</taxon>
        <taxon>Crustacea</taxon>
        <taxon>Multicrustacea</taxon>
        <taxon>Malacostraca</taxon>
        <taxon>Eumalacostraca</taxon>
        <taxon>Eucarida</taxon>
        <taxon>Decapoda</taxon>
        <taxon>Pleocyemata</taxon>
        <taxon>Brachyura</taxon>
        <taxon>Eubrachyura</taxon>
        <taxon>Portunoidea</taxon>
        <taxon>Portunidae</taxon>
        <taxon>Portuninae</taxon>
        <taxon>Portunus</taxon>
    </lineage>
</organism>